<keyword evidence="4" id="KW-1185">Reference proteome</keyword>
<evidence type="ECO:0008006" key="5">
    <source>
        <dbReference type="Google" id="ProtNLM"/>
    </source>
</evidence>
<keyword evidence="2" id="KW-0732">Signal</keyword>
<dbReference type="RefSeq" id="WP_146598333.1">
    <property type="nucleotide sequence ID" value="NZ_SJPY01000001.1"/>
</dbReference>
<sequence length="267" mass="29953" precursor="true">MKRRFTKSLAFGFATIFAGVMFTSTASASSRGPLYEASDNYRDAVCDFEGHVLRLRYIEREDRRLVDQLEDATSRLRSDARRASDLDLRALERLNGTWAEIESLHHTVEIALFDQPSYPCNPTLEACWARVDMAHRQFGLVLGRANAIAAEQQASMHNHAISRLSISPPVAAPIHYESYRQRVAPIPSYRSPSSPTPTDRFRSTPIRSTPSSGFDHSRNQVSPYGEASLGQERYIGRQTYRQPGLQRIESRDVGAALVGALLSRVLQ</sequence>
<feature type="signal peptide" evidence="2">
    <location>
        <begin position="1"/>
        <end position="28"/>
    </location>
</feature>
<evidence type="ECO:0000313" key="4">
    <source>
        <dbReference type="Proteomes" id="UP000315471"/>
    </source>
</evidence>
<gene>
    <name evidence="3" type="ORF">Q31b_08480</name>
</gene>
<name>A0A5C6E9L5_9BACT</name>
<evidence type="ECO:0000313" key="3">
    <source>
        <dbReference type="EMBL" id="TWU45672.1"/>
    </source>
</evidence>
<dbReference type="AlphaFoldDB" id="A0A5C6E9L5"/>
<feature type="compositionally biased region" description="Low complexity" evidence="1">
    <location>
        <begin position="187"/>
        <end position="198"/>
    </location>
</feature>
<dbReference type="OrthoDB" id="292392at2"/>
<comment type="caution">
    <text evidence="3">The sequence shown here is derived from an EMBL/GenBank/DDBJ whole genome shotgun (WGS) entry which is preliminary data.</text>
</comment>
<dbReference type="Proteomes" id="UP000315471">
    <property type="component" value="Unassembled WGS sequence"/>
</dbReference>
<evidence type="ECO:0000256" key="1">
    <source>
        <dbReference type="SAM" id="MobiDB-lite"/>
    </source>
</evidence>
<organism evidence="3 4">
    <name type="scientific">Novipirellula aureliae</name>
    <dbReference type="NCBI Taxonomy" id="2527966"/>
    <lineage>
        <taxon>Bacteria</taxon>
        <taxon>Pseudomonadati</taxon>
        <taxon>Planctomycetota</taxon>
        <taxon>Planctomycetia</taxon>
        <taxon>Pirellulales</taxon>
        <taxon>Pirellulaceae</taxon>
        <taxon>Novipirellula</taxon>
    </lineage>
</organism>
<dbReference type="EMBL" id="SJPY01000001">
    <property type="protein sequence ID" value="TWU45672.1"/>
    <property type="molecule type" value="Genomic_DNA"/>
</dbReference>
<protein>
    <recommendedName>
        <fullName evidence="5">DUF5667 domain-containing protein</fullName>
    </recommendedName>
</protein>
<proteinExistence type="predicted"/>
<feature type="compositionally biased region" description="Polar residues" evidence="1">
    <location>
        <begin position="206"/>
        <end position="222"/>
    </location>
</feature>
<accession>A0A5C6E9L5</accession>
<evidence type="ECO:0000256" key="2">
    <source>
        <dbReference type="SAM" id="SignalP"/>
    </source>
</evidence>
<feature type="region of interest" description="Disordered" evidence="1">
    <location>
        <begin position="185"/>
        <end position="228"/>
    </location>
</feature>
<reference evidence="3 4" key="1">
    <citation type="submission" date="2019-02" db="EMBL/GenBank/DDBJ databases">
        <title>Deep-cultivation of Planctomycetes and their phenomic and genomic characterization uncovers novel biology.</title>
        <authorList>
            <person name="Wiegand S."/>
            <person name="Jogler M."/>
            <person name="Boedeker C."/>
            <person name="Pinto D."/>
            <person name="Vollmers J."/>
            <person name="Rivas-Marin E."/>
            <person name="Kohn T."/>
            <person name="Peeters S.H."/>
            <person name="Heuer A."/>
            <person name="Rast P."/>
            <person name="Oberbeckmann S."/>
            <person name="Bunk B."/>
            <person name="Jeske O."/>
            <person name="Meyerdierks A."/>
            <person name="Storesund J.E."/>
            <person name="Kallscheuer N."/>
            <person name="Luecker S."/>
            <person name="Lage O.M."/>
            <person name="Pohl T."/>
            <person name="Merkel B.J."/>
            <person name="Hornburger P."/>
            <person name="Mueller R.-W."/>
            <person name="Bruemmer F."/>
            <person name="Labrenz M."/>
            <person name="Spormann A.M."/>
            <person name="Op Den Camp H."/>
            <person name="Overmann J."/>
            <person name="Amann R."/>
            <person name="Jetten M.S.M."/>
            <person name="Mascher T."/>
            <person name="Medema M.H."/>
            <person name="Devos D.P."/>
            <person name="Kaster A.-K."/>
            <person name="Ovreas L."/>
            <person name="Rohde M."/>
            <person name="Galperin M.Y."/>
            <person name="Jogler C."/>
        </authorList>
    </citation>
    <scope>NUCLEOTIDE SEQUENCE [LARGE SCALE GENOMIC DNA]</scope>
    <source>
        <strain evidence="3 4">Q31b</strain>
    </source>
</reference>
<feature type="chain" id="PRO_5023002508" description="DUF5667 domain-containing protein" evidence="2">
    <location>
        <begin position="29"/>
        <end position="267"/>
    </location>
</feature>